<dbReference type="STRING" id="930990.A0A067MUQ3"/>
<keyword evidence="2" id="KW-1185">Reference proteome</keyword>
<feature type="non-terminal residue" evidence="1">
    <location>
        <position position="1"/>
    </location>
</feature>
<accession>A0A067MUQ3</accession>
<dbReference type="InParanoid" id="A0A067MUQ3"/>
<sequence length="123" mass="13520">HGHEEPAKLASAFITNLFACPEFPLPSSANFLSPTLAQFIVYSLHCTHLHSGITFTTPFPLNCLKGHFPTAHDSSHHCLFILVFMITSEIICNDIHSNKLWCIIEQGDVCLLGVSLNYPKAGA</sequence>
<dbReference type="HOGENOM" id="CLU_084824_1_0_1"/>
<organism evidence="1 2">
    <name type="scientific">Botryobasidium botryosum (strain FD-172 SS1)</name>
    <dbReference type="NCBI Taxonomy" id="930990"/>
    <lineage>
        <taxon>Eukaryota</taxon>
        <taxon>Fungi</taxon>
        <taxon>Dikarya</taxon>
        <taxon>Basidiomycota</taxon>
        <taxon>Agaricomycotina</taxon>
        <taxon>Agaricomycetes</taxon>
        <taxon>Cantharellales</taxon>
        <taxon>Botryobasidiaceae</taxon>
        <taxon>Botryobasidium</taxon>
    </lineage>
</organism>
<proteinExistence type="predicted"/>
<protein>
    <submittedName>
        <fullName evidence="1">Uncharacterized protein</fullName>
    </submittedName>
</protein>
<evidence type="ECO:0000313" key="2">
    <source>
        <dbReference type="Proteomes" id="UP000027195"/>
    </source>
</evidence>
<evidence type="ECO:0000313" key="1">
    <source>
        <dbReference type="EMBL" id="KDQ18425.1"/>
    </source>
</evidence>
<gene>
    <name evidence="1" type="ORF">BOTBODRAFT_104320</name>
</gene>
<dbReference type="Proteomes" id="UP000027195">
    <property type="component" value="Unassembled WGS sequence"/>
</dbReference>
<name>A0A067MUQ3_BOTB1</name>
<reference evidence="2" key="1">
    <citation type="journal article" date="2014" name="Proc. Natl. Acad. Sci. U.S.A.">
        <title>Extensive sampling of basidiomycete genomes demonstrates inadequacy of the white-rot/brown-rot paradigm for wood decay fungi.</title>
        <authorList>
            <person name="Riley R."/>
            <person name="Salamov A.A."/>
            <person name="Brown D.W."/>
            <person name="Nagy L.G."/>
            <person name="Floudas D."/>
            <person name="Held B.W."/>
            <person name="Levasseur A."/>
            <person name="Lombard V."/>
            <person name="Morin E."/>
            <person name="Otillar R."/>
            <person name="Lindquist E.A."/>
            <person name="Sun H."/>
            <person name="LaButti K.M."/>
            <person name="Schmutz J."/>
            <person name="Jabbour D."/>
            <person name="Luo H."/>
            <person name="Baker S.E."/>
            <person name="Pisabarro A.G."/>
            <person name="Walton J.D."/>
            <person name="Blanchette R.A."/>
            <person name="Henrissat B."/>
            <person name="Martin F."/>
            <person name="Cullen D."/>
            <person name="Hibbett D.S."/>
            <person name="Grigoriev I.V."/>
        </authorList>
    </citation>
    <scope>NUCLEOTIDE SEQUENCE [LARGE SCALE GENOMIC DNA]</scope>
    <source>
        <strain evidence="2">FD-172 SS1</strain>
    </source>
</reference>
<dbReference type="AlphaFoldDB" id="A0A067MUQ3"/>
<dbReference type="EMBL" id="KL198021">
    <property type="protein sequence ID" value="KDQ18425.1"/>
    <property type="molecule type" value="Genomic_DNA"/>
</dbReference>
<dbReference type="OrthoDB" id="244495at2759"/>